<sequence>MNILLTDYQLGILLRNAAEMGAKLVLSRTGKIKPYLNKSEAFRRYGRKNIERWIDQGLITPRKDGNQSAAWRIDRIEVEAIQKSLDAMLYI</sequence>
<evidence type="ECO:0000313" key="1">
    <source>
        <dbReference type="EMBL" id="SDF95030.1"/>
    </source>
</evidence>
<name>A0A1G7QBQ6_9SPHI</name>
<dbReference type="AlphaFoldDB" id="A0A1G7QBQ6"/>
<keyword evidence="2" id="KW-1185">Reference proteome</keyword>
<dbReference type="OrthoDB" id="1082219at2"/>
<protein>
    <submittedName>
        <fullName evidence="1">Uncharacterized protein</fullName>
    </submittedName>
</protein>
<proteinExistence type="predicted"/>
<organism evidence="1 2">
    <name type="scientific">Pedobacter terrae</name>
    <dbReference type="NCBI Taxonomy" id="405671"/>
    <lineage>
        <taxon>Bacteria</taxon>
        <taxon>Pseudomonadati</taxon>
        <taxon>Bacteroidota</taxon>
        <taxon>Sphingobacteriia</taxon>
        <taxon>Sphingobacteriales</taxon>
        <taxon>Sphingobacteriaceae</taxon>
        <taxon>Pedobacter</taxon>
    </lineage>
</organism>
<dbReference type="Proteomes" id="UP000199643">
    <property type="component" value="Unassembled WGS sequence"/>
</dbReference>
<accession>A0A1G7QBQ6</accession>
<dbReference type="EMBL" id="FNCH01000002">
    <property type="protein sequence ID" value="SDF95030.1"/>
    <property type="molecule type" value="Genomic_DNA"/>
</dbReference>
<reference evidence="2" key="1">
    <citation type="submission" date="2016-10" db="EMBL/GenBank/DDBJ databases">
        <authorList>
            <person name="Varghese N."/>
            <person name="Submissions S."/>
        </authorList>
    </citation>
    <scope>NUCLEOTIDE SEQUENCE [LARGE SCALE GENOMIC DNA]</scope>
    <source>
        <strain evidence="2">DSM 17933</strain>
    </source>
</reference>
<dbReference type="STRING" id="405671.SAMN05421827_102224"/>
<gene>
    <name evidence="1" type="ORF">SAMN05421827_102224</name>
</gene>
<dbReference type="RefSeq" id="WP_090497144.1">
    <property type="nucleotide sequence ID" value="NZ_FNCH01000002.1"/>
</dbReference>
<evidence type="ECO:0000313" key="2">
    <source>
        <dbReference type="Proteomes" id="UP000199643"/>
    </source>
</evidence>